<evidence type="ECO:0000313" key="2">
    <source>
        <dbReference type="EMBL" id="KAK2985723.1"/>
    </source>
</evidence>
<keyword evidence="1" id="KW-0472">Membrane</keyword>
<reference evidence="2" key="1">
    <citation type="submission" date="2022-12" db="EMBL/GenBank/DDBJ databases">
        <title>Draft genome assemblies for two species of Escallonia (Escalloniales).</title>
        <authorList>
            <person name="Chanderbali A."/>
            <person name="Dervinis C."/>
            <person name="Anghel I."/>
            <person name="Soltis D."/>
            <person name="Soltis P."/>
            <person name="Zapata F."/>
        </authorList>
    </citation>
    <scope>NUCLEOTIDE SEQUENCE</scope>
    <source>
        <strain evidence="2">UCBG92.1500</strain>
        <tissue evidence="2">Leaf</tissue>
    </source>
</reference>
<accession>A0AA88UL90</accession>
<keyword evidence="3" id="KW-1185">Reference proteome</keyword>
<proteinExistence type="predicted"/>
<feature type="transmembrane region" description="Helical" evidence="1">
    <location>
        <begin position="30"/>
        <end position="54"/>
    </location>
</feature>
<sequence length="145" mass="16309">MVLCRRWIDGVMSDEYRITRFMGLKLMETFVGLAFIDGGSWRLAIMVVVIGVGIRGIHFTADLTTPLNVDREGLVTKSAQFDLSPLFEENNRVDLSPLFEENKKEEMRFAPASCVILKLEEVAKVVKFGVRLQGLENGGRGNWAD</sequence>
<evidence type="ECO:0000313" key="3">
    <source>
        <dbReference type="Proteomes" id="UP001187471"/>
    </source>
</evidence>
<dbReference type="Proteomes" id="UP001187471">
    <property type="component" value="Unassembled WGS sequence"/>
</dbReference>
<keyword evidence="1" id="KW-1133">Transmembrane helix</keyword>
<organism evidence="2 3">
    <name type="scientific">Escallonia rubra</name>
    <dbReference type="NCBI Taxonomy" id="112253"/>
    <lineage>
        <taxon>Eukaryota</taxon>
        <taxon>Viridiplantae</taxon>
        <taxon>Streptophyta</taxon>
        <taxon>Embryophyta</taxon>
        <taxon>Tracheophyta</taxon>
        <taxon>Spermatophyta</taxon>
        <taxon>Magnoliopsida</taxon>
        <taxon>eudicotyledons</taxon>
        <taxon>Gunneridae</taxon>
        <taxon>Pentapetalae</taxon>
        <taxon>asterids</taxon>
        <taxon>campanulids</taxon>
        <taxon>Escalloniales</taxon>
        <taxon>Escalloniaceae</taxon>
        <taxon>Escallonia</taxon>
    </lineage>
</organism>
<gene>
    <name evidence="2" type="ORF">RJ640_023690</name>
</gene>
<dbReference type="EMBL" id="JAVXUO010001129">
    <property type="protein sequence ID" value="KAK2985723.1"/>
    <property type="molecule type" value="Genomic_DNA"/>
</dbReference>
<comment type="caution">
    <text evidence="2">The sequence shown here is derived from an EMBL/GenBank/DDBJ whole genome shotgun (WGS) entry which is preliminary data.</text>
</comment>
<evidence type="ECO:0000256" key="1">
    <source>
        <dbReference type="SAM" id="Phobius"/>
    </source>
</evidence>
<name>A0AA88UL90_9ASTE</name>
<protein>
    <submittedName>
        <fullName evidence="2">Uncharacterized protein</fullName>
    </submittedName>
</protein>
<keyword evidence="1" id="KW-0812">Transmembrane</keyword>
<dbReference type="AlphaFoldDB" id="A0AA88UL90"/>